<sequence length="344" mass="36178">MADNPDPPVLETTRSSGDVFRNTLVAAAAAGVAVLIWRLVDLILLLFACALVAMMFYQFARWLELRLRLPFALALTLAVLVPLASLLTVFTLFGAMLADQFGDLFTRLPAAFASAEKWLLQQPIGQEVITRLKGLAPDGSSIVNAVSGILASTGTALSGLAVVLIGGIYLAAQPRLYTRGILILVPAEHRPRVVHIVGQIVESLNSFLKGQGVGMLFVGVTTSIGLSIVGLPSAVAIGLVGGLCEFVPYLGVIVVTIPAVILGFAQGTDTGIWTCVVLLVVQQVQGNIVSPMVQSRMVDIPPALTIFTLIAAGLLLGPLGVILAVPLTVIGLVLLRELVTHRKA</sequence>
<feature type="transmembrane region" description="Helical" evidence="6">
    <location>
        <begin position="305"/>
        <end position="335"/>
    </location>
</feature>
<dbReference type="GO" id="GO:0016020">
    <property type="term" value="C:membrane"/>
    <property type="evidence" value="ECO:0007669"/>
    <property type="project" value="UniProtKB-SubCell"/>
</dbReference>
<keyword evidence="5 6" id="KW-0472">Membrane</keyword>
<feature type="transmembrane region" description="Helical" evidence="6">
    <location>
        <begin position="149"/>
        <end position="172"/>
    </location>
</feature>
<reference evidence="7 8" key="1">
    <citation type="submission" date="2020-07" db="EMBL/GenBank/DDBJ databases">
        <title>Complete genome sequence for Sandaracinobacter sp. M6.</title>
        <authorList>
            <person name="Tang Y."/>
            <person name="Liu Q."/>
            <person name="Guo Z."/>
            <person name="Lei P."/>
            <person name="Huang B."/>
        </authorList>
    </citation>
    <scope>NUCLEOTIDE SEQUENCE [LARGE SCALE GENOMIC DNA]</scope>
    <source>
        <strain evidence="7 8">M6</strain>
    </source>
</reference>
<keyword evidence="4 6" id="KW-1133">Transmembrane helix</keyword>
<dbReference type="KEGG" id="sand:H3309_15340"/>
<dbReference type="AlphaFoldDB" id="A0A7G5IH18"/>
<organism evidence="7 8">
    <name type="scientific">Sandaracinobacteroides saxicola</name>
    <dbReference type="NCBI Taxonomy" id="2759707"/>
    <lineage>
        <taxon>Bacteria</taxon>
        <taxon>Pseudomonadati</taxon>
        <taxon>Pseudomonadota</taxon>
        <taxon>Alphaproteobacteria</taxon>
        <taxon>Sphingomonadales</taxon>
        <taxon>Sphingosinicellaceae</taxon>
        <taxon>Sandaracinobacteroides</taxon>
    </lineage>
</organism>
<proteinExistence type="inferred from homology"/>
<dbReference type="Pfam" id="PF01594">
    <property type="entry name" value="AI-2E_transport"/>
    <property type="match status" value="1"/>
</dbReference>
<dbReference type="Proteomes" id="UP000515292">
    <property type="component" value="Chromosome"/>
</dbReference>
<dbReference type="PANTHER" id="PTHR21716:SF62">
    <property type="entry name" value="TRANSPORT PROTEIN YDBI-RELATED"/>
    <property type="match status" value="1"/>
</dbReference>
<evidence type="ECO:0000256" key="1">
    <source>
        <dbReference type="ARBA" id="ARBA00004141"/>
    </source>
</evidence>
<evidence type="ECO:0000313" key="7">
    <source>
        <dbReference type="EMBL" id="QMW22660.1"/>
    </source>
</evidence>
<dbReference type="GO" id="GO:0055085">
    <property type="term" value="P:transmembrane transport"/>
    <property type="evidence" value="ECO:0007669"/>
    <property type="project" value="TreeGrafter"/>
</dbReference>
<evidence type="ECO:0000256" key="6">
    <source>
        <dbReference type="SAM" id="Phobius"/>
    </source>
</evidence>
<comment type="subcellular location">
    <subcellularLocation>
        <location evidence="1">Membrane</location>
        <topology evidence="1">Multi-pass membrane protein</topology>
    </subcellularLocation>
</comment>
<protein>
    <submittedName>
        <fullName evidence="7">AI-2E family transporter</fullName>
    </submittedName>
</protein>
<feature type="transmembrane region" description="Helical" evidence="6">
    <location>
        <begin position="246"/>
        <end position="265"/>
    </location>
</feature>
<name>A0A7G5IH18_9SPHN</name>
<feature type="transmembrane region" description="Helical" evidence="6">
    <location>
        <begin position="272"/>
        <end position="293"/>
    </location>
</feature>
<feature type="transmembrane region" description="Helical" evidence="6">
    <location>
        <begin position="72"/>
        <end position="98"/>
    </location>
</feature>
<dbReference type="InterPro" id="IPR002549">
    <property type="entry name" value="AI-2E-like"/>
</dbReference>
<gene>
    <name evidence="7" type="ORF">H3309_15340</name>
</gene>
<evidence type="ECO:0000256" key="3">
    <source>
        <dbReference type="ARBA" id="ARBA00022692"/>
    </source>
</evidence>
<comment type="similarity">
    <text evidence="2">Belongs to the autoinducer-2 exporter (AI-2E) (TC 2.A.86) family.</text>
</comment>
<feature type="transmembrane region" description="Helical" evidence="6">
    <location>
        <begin position="213"/>
        <end position="240"/>
    </location>
</feature>
<dbReference type="EMBL" id="CP059851">
    <property type="protein sequence ID" value="QMW22660.1"/>
    <property type="molecule type" value="Genomic_DNA"/>
</dbReference>
<keyword evidence="3 6" id="KW-0812">Transmembrane</keyword>
<evidence type="ECO:0000256" key="2">
    <source>
        <dbReference type="ARBA" id="ARBA00009773"/>
    </source>
</evidence>
<accession>A0A7G5IH18</accession>
<keyword evidence="8" id="KW-1185">Reference proteome</keyword>
<evidence type="ECO:0000313" key="8">
    <source>
        <dbReference type="Proteomes" id="UP000515292"/>
    </source>
</evidence>
<dbReference type="RefSeq" id="WP_182295751.1">
    <property type="nucleotide sequence ID" value="NZ_CP059851.1"/>
</dbReference>
<feature type="transmembrane region" description="Helical" evidence="6">
    <location>
        <begin position="43"/>
        <end position="60"/>
    </location>
</feature>
<evidence type="ECO:0000256" key="4">
    <source>
        <dbReference type="ARBA" id="ARBA00022989"/>
    </source>
</evidence>
<dbReference type="PANTHER" id="PTHR21716">
    <property type="entry name" value="TRANSMEMBRANE PROTEIN"/>
    <property type="match status" value="1"/>
</dbReference>
<evidence type="ECO:0000256" key="5">
    <source>
        <dbReference type="ARBA" id="ARBA00023136"/>
    </source>
</evidence>